<proteinExistence type="predicted"/>
<feature type="region of interest" description="Disordered" evidence="9">
    <location>
        <begin position="279"/>
        <end position="316"/>
    </location>
</feature>
<dbReference type="GO" id="GO:0035973">
    <property type="term" value="P:aggrephagy"/>
    <property type="evidence" value="ECO:0007669"/>
    <property type="project" value="TreeGrafter"/>
</dbReference>
<accession>A0A1L8EEF2</accession>
<dbReference type="Gene3D" id="3.30.60.90">
    <property type="match status" value="1"/>
</dbReference>
<dbReference type="GO" id="GO:0008270">
    <property type="term" value="F:zinc ion binding"/>
    <property type="evidence" value="ECO:0007669"/>
    <property type="project" value="UniProtKB-KW"/>
</dbReference>
<dbReference type="CDD" id="cd14320">
    <property type="entry name" value="UBA_SQSTM"/>
    <property type="match status" value="1"/>
</dbReference>
<feature type="compositionally biased region" description="Low complexity" evidence="9">
    <location>
        <begin position="281"/>
        <end position="307"/>
    </location>
</feature>
<dbReference type="InterPro" id="IPR053793">
    <property type="entry name" value="PB1-like"/>
</dbReference>
<feature type="compositionally biased region" description="Low complexity" evidence="9">
    <location>
        <begin position="374"/>
        <end position="394"/>
    </location>
</feature>
<feature type="domain" description="PB1" evidence="11">
    <location>
        <begin position="14"/>
        <end position="100"/>
    </location>
</feature>
<evidence type="ECO:0000256" key="8">
    <source>
        <dbReference type="PROSITE-ProRule" id="PRU00228"/>
    </source>
</evidence>
<dbReference type="PANTHER" id="PTHR15090">
    <property type="entry name" value="SEQUESTOSOME 1-RELATED"/>
    <property type="match status" value="1"/>
</dbReference>
<keyword evidence="7" id="KW-0539">Nucleus</keyword>
<dbReference type="InterPro" id="IPR043145">
    <property type="entry name" value="Znf_ZZ_sf"/>
</dbReference>
<evidence type="ECO:0000256" key="5">
    <source>
        <dbReference type="ARBA" id="ARBA00022771"/>
    </source>
</evidence>
<feature type="region of interest" description="Disordered" evidence="9">
    <location>
        <begin position="99"/>
        <end position="136"/>
    </location>
</feature>
<comment type="subcellular location">
    <subcellularLocation>
        <location evidence="2">Cytoplasm</location>
    </subcellularLocation>
    <subcellularLocation>
        <location evidence="1">Nucleus</location>
    </subcellularLocation>
</comment>
<keyword evidence="4" id="KW-0479">Metal-binding</keyword>
<dbReference type="InterPro" id="IPR000433">
    <property type="entry name" value="Znf_ZZ"/>
</dbReference>
<evidence type="ECO:0000259" key="11">
    <source>
        <dbReference type="PROSITE" id="PS51745"/>
    </source>
</evidence>
<name>A0A1L8EEF2_HAEIR</name>
<reference evidence="12" key="1">
    <citation type="submission" date="2017-01" db="EMBL/GenBank/DDBJ databases">
        <title>An insight into the sialome and mialome of the horn fly, Haematobia irritans.</title>
        <authorList>
            <person name="Breijo M."/>
            <person name="Boiani M."/>
            <person name="Ures X."/>
            <person name="Rocha S."/>
            <person name="Sequeira M."/>
            <person name="Ribeiro J.M."/>
        </authorList>
    </citation>
    <scope>NUCLEOTIDE SEQUENCE</scope>
</reference>
<feature type="compositionally biased region" description="Low complexity" evidence="9">
    <location>
        <begin position="519"/>
        <end position="538"/>
    </location>
</feature>
<dbReference type="EMBL" id="GFDG01001702">
    <property type="protein sequence ID" value="JAV17097.1"/>
    <property type="molecule type" value="Transcribed_RNA"/>
</dbReference>
<dbReference type="SUPFAM" id="SSF57850">
    <property type="entry name" value="RING/U-box"/>
    <property type="match status" value="1"/>
</dbReference>
<evidence type="ECO:0000256" key="2">
    <source>
        <dbReference type="ARBA" id="ARBA00004496"/>
    </source>
</evidence>
<dbReference type="FunFam" id="1.10.8.10:FF:000034">
    <property type="entry name" value="Sequestosome 1"/>
    <property type="match status" value="1"/>
</dbReference>
<dbReference type="InterPro" id="IPR009060">
    <property type="entry name" value="UBA-like_sf"/>
</dbReference>
<dbReference type="AlphaFoldDB" id="A0A1L8EEF2"/>
<dbReference type="Pfam" id="PF00564">
    <property type="entry name" value="PB1"/>
    <property type="match status" value="1"/>
</dbReference>
<dbReference type="GO" id="GO:0000423">
    <property type="term" value="P:mitophagy"/>
    <property type="evidence" value="ECO:0007669"/>
    <property type="project" value="TreeGrafter"/>
</dbReference>
<protein>
    <submittedName>
        <fullName evidence="12">Putative pb1 domain protein</fullName>
    </submittedName>
</protein>
<feature type="region of interest" description="Disordered" evidence="9">
    <location>
        <begin position="235"/>
        <end position="257"/>
    </location>
</feature>
<keyword evidence="6" id="KW-0862">Zinc</keyword>
<dbReference type="PROSITE" id="PS50135">
    <property type="entry name" value="ZF_ZZ_2"/>
    <property type="match status" value="1"/>
</dbReference>
<sequence length="656" mass="70703">MFAVQPMHRAPIIPSTLKYTYNTDGKRINGYLKTSDTSLFEDIKMKIERTLFVEHKLPSGENRFYWIDEDSDEIDIVTQSDFDIFVEKSKERWHLLVAPKNKESNTETNIPKAQDAPTSTGAAGPRQPPPADASNNPNSVHIGVECDSCLMCPIVGFRYKCLQCPNFDICQNCEAKHAHGDHMMVRMPNNNCPYVVDAWVTGGGMGCGRKSGRKHHEKRCKSGGMPPFGFNFASPMAANGETESEKPKEGGRRHGRRSARHNFLSHLYEMMHDLAEGGGAAAAATAMGETPENTTTKTTTSSTTTSSNPPGEDNPVAKAAFDAAQKAHAAAVNAAEIAAKVAHQTALDAARKSISENPSTSAAAAAAEQANEKTQTSSSTTTTTTTPNASQTPTMSAAPSLQDFVQLLDPKLLRGGMEILNNFNDMFAKMLDPMDTAEGGETSTCPIAENIRRASQQSSNSNNSKTSKTVSKEGEKKTPEAAVNSLLDISDLGSDSESDSVSESFIKLNAPSKENTPETAADATPSTPNTSTASTPPKSLDKSNVMDFAQLSADLKAHIAQEEEKTNTPTKPADVEMRAVPVFKETETEAAQAKQPEESRAVPVYHDNPRINHSVLAMMSMGFSNEGAWLTQLLESVNGNIPEALDLISATQRNSQ</sequence>
<feature type="compositionally biased region" description="Polar residues" evidence="9">
    <location>
        <begin position="106"/>
        <end position="121"/>
    </location>
</feature>
<evidence type="ECO:0000256" key="9">
    <source>
        <dbReference type="SAM" id="MobiDB-lite"/>
    </source>
</evidence>
<keyword evidence="3" id="KW-0963">Cytoplasm</keyword>
<dbReference type="InterPro" id="IPR052260">
    <property type="entry name" value="Autophagy_Rcpt_SigReg"/>
</dbReference>
<feature type="compositionally biased region" description="Basic and acidic residues" evidence="9">
    <location>
        <begin position="470"/>
        <end position="479"/>
    </location>
</feature>
<dbReference type="PROSITE" id="PS01357">
    <property type="entry name" value="ZF_ZZ_1"/>
    <property type="match status" value="1"/>
</dbReference>
<evidence type="ECO:0000256" key="6">
    <source>
        <dbReference type="ARBA" id="ARBA00022833"/>
    </source>
</evidence>
<dbReference type="Pfam" id="PF16577">
    <property type="entry name" value="UBA_5"/>
    <property type="match status" value="1"/>
</dbReference>
<keyword evidence="5 8" id="KW-0863">Zinc-finger</keyword>
<dbReference type="GO" id="GO:0070530">
    <property type="term" value="F:K63-linked polyubiquitin modification-dependent protein binding"/>
    <property type="evidence" value="ECO:0007669"/>
    <property type="project" value="TreeGrafter"/>
</dbReference>
<organism evidence="12">
    <name type="scientific">Haematobia irritans</name>
    <name type="common">Horn fly</name>
    <name type="synonym">Conops irritans</name>
    <dbReference type="NCBI Taxonomy" id="7368"/>
    <lineage>
        <taxon>Eukaryota</taxon>
        <taxon>Metazoa</taxon>
        <taxon>Ecdysozoa</taxon>
        <taxon>Arthropoda</taxon>
        <taxon>Hexapoda</taxon>
        <taxon>Insecta</taxon>
        <taxon>Pterygota</taxon>
        <taxon>Neoptera</taxon>
        <taxon>Endopterygota</taxon>
        <taxon>Diptera</taxon>
        <taxon>Brachycera</taxon>
        <taxon>Muscomorpha</taxon>
        <taxon>Muscoidea</taxon>
        <taxon>Muscidae</taxon>
        <taxon>Haematobia</taxon>
    </lineage>
</organism>
<feature type="region of interest" description="Disordered" evidence="9">
    <location>
        <begin position="452"/>
        <end position="543"/>
    </location>
</feature>
<evidence type="ECO:0000259" key="10">
    <source>
        <dbReference type="PROSITE" id="PS50135"/>
    </source>
</evidence>
<dbReference type="SMART" id="SM00291">
    <property type="entry name" value="ZnF_ZZ"/>
    <property type="match status" value="1"/>
</dbReference>
<dbReference type="GO" id="GO:0005634">
    <property type="term" value="C:nucleus"/>
    <property type="evidence" value="ECO:0007669"/>
    <property type="project" value="UniProtKB-SubCell"/>
</dbReference>
<dbReference type="CDD" id="cd02340">
    <property type="entry name" value="ZZ_NBR1_like"/>
    <property type="match status" value="1"/>
</dbReference>
<evidence type="ECO:0000256" key="3">
    <source>
        <dbReference type="ARBA" id="ARBA00022490"/>
    </source>
</evidence>
<feature type="compositionally biased region" description="Basic and acidic residues" evidence="9">
    <location>
        <begin position="243"/>
        <end position="252"/>
    </location>
</feature>
<feature type="compositionally biased region" description="Low complexity" evidence="9">
    <location>
        <begin position="455"/>
        <end position="469"/>
    </location>
</feature>
<dbReference type="SUPFAM" id="SSF54277">
    <property type="entry name" value="CAD &amp; PB1 domains"/>
    <property type="match status" value="1"/>
</dbReference>
<dbReference type="GO" id="GO:0007032">
    <property type="term" value="P:endosome organization"/>
    <property type="evidence" value="ECO:0007669"/>
    <property type="project" value="TreeGrafter"/>
</dbReference>
<dbReference type="Pfam" id="PF00569">
    <property type="entry name" value="ZZ"/>
    <property type="match status" value="1"/>
</dbReference>
<dbReference type="PROSITE" id="PS51745">
    <property type="entry name" value="PB1"/>
    <property type="match status" value="1"/>
</dbReference>
<dbReference type="InterPro" id="IPR000270">
    <property type="entry name" value="PB1_dom"/>
</dbReference>
<feature type="domain" description="ZZ-type" evidence="10">
    <location>
        <begin position="141"/>
        <end position="192"/>
    </location>
</feature>
<evidence type="ECO:0000313" key="12">
    <source>
        <dbReference type="EMBL" id="JAV17097.1"/>
    </source>
</evidence>
<evidence type="ECO:0000256" key="7">
    <source>
        <dbReference type="ARBA" id="ARBA00023242"/>
    </source>
</evidence>
<dbReference type="GO" id="GO:0016235">
    <property type="term" value="C:aggresome"/>
    <property type="evidence" value="ECO:0007669"/>
    <property type="project" value="TreeGrafter"/>
</dbReference>
<dbReference type="GO" id="GO:0044753">
    <property type="term" value="C:amphisome"/>
    <property type="evidence" value="ECO:0007669"/>
    <property type="project" value="TreeGrafter"/>
</dbReference>
<dbReference type="PANTHER" id="PTHR15090:SF0">
    <property type="entry name" value="SEQUESTOSOME-1"/>
    <property type="match status" value="1"/>
</dbReference>
<dbReference type="InterPro" id="IPR033741">
    <property type="entry name" value="SQSTM_UBA"/>
</dbReference>
<evidence type="ECO:0000256" key="4">
    <source>
        <dbReference type="ARBA" id="ARBA00022723"/>
    </source>
</evidence>
<dbReference type="GO" id="GO:0005080">
    <property type="term" value="F:protein kinase C binding"/>
    <property type="evidence" value="ECO:0007669"/>
    <property type="project" value="TreeGrafter"/>
</dbReference>
<dbReference type="Gene3D" id="1.10.8.10">
    <property type="entry name" value="DNA helicase RuvA subunit, C-terminal domain"/>
    <property type="match status" value="1"/>
</dbReference>
<dbReference type="SUPFAM" id="SSF46934">
    <property type="entry name" value="UBA-like"/>
    <property type="match status" value="1"/>
</dbReference>
<feature type="region of interest" description="Disordered" evidence="9">
    <location>
        <begin position="352"/>
        <end position="397"/>
    </location>
</feature>
<evidence type="ECO:0000256" key="1">
    <source>
        <dbReference type="ARBA" id="ARBA00004123"/>
    </source>
</evidence>